<dbReference type="GO" id="GO:0007229">
    <property type="term" value="P:integrin-mediated signaling pathway"/>
    <property type="evidence" value="ECO:0007669"/>
    <property type="project" value="UniProtKB-KW"/>
</dbReference>
<sequence>MTATIQFSTNTATLAIFDPEALAHRINDDIDWWSDPYEELDEVNLGNLMLIGLRSDGIYTLNIERCEQSQPSKLQALITCKSGKLFFGPGEEIPGGDFAPFKRPLTVGELFDFPVGTYSVNLEFRENEINVFVCEVMGDAINKFERQLFCDDI</sequence>
<dbReference type="InterPro" id="IPR045665">
    <property type="entry name" value="DUF6386"/>
</dbReference>
<proteinExistence type="predicted"/>
<evidence type="ECO:0000313" key="2">
    <source>
        <dbReference type="Proteomes" id="UP000762676"/>
    </source>
</evidence>
<dbReference type="Pfam" id="PF19923">
    <property type="entry name" value="DUF6386"/>
    <property type="match status" value="1"/>
</dbReference>
<dbReference type="EMBL" id="BMAT01007505">
    <property type="protein sequence ID" value="GFR65824.1"/>
    <property type="molecule type" value="Genomic_DNA"/>
</dbReference>
<protein>
    <submittedName>
        <fullName evidence="1">Integrin</fullName>
    </submittedName>
</protein>
<keyword evidence="2" id="KW-1185">Reference proteome</keyword>
<accession>A0AAV4EYN9</accession>
<gene>
    <name evidence="1" type="ORF">ElyMa_003669600</name>
</gene>
<name>A0AAV4EYN9_9GAST</name>
<dbReference type="Proteomes" id="UP000762676">
    <property type="component" value="Unassembled WGS sequence"/>
</dbReference>
<evidence type="ECO:0000313" key="1">
    <source>
        <dbReference type="EMBL" id="GFR65824.1"/>
    </source>
</evidence>
<dbReference type="AlphaFoldDB" id="A0AAV4EYN9"/>
<reference evidence="1 2" key="1">
    <citation type="journal article" date="2021" name="Elife">
        <title>Chloroplast acquisition without the gene transfer in kleptoplastic sea slugs, Plakobranchus ocellatus.</title>
        <authorList>
            <person name="Maeda T."/>
            <person name="Takahashi S."/>
            <person name="Yoshida T."/>
            <person name="Shimamura S."/>
            <person name="Takaki Y."/>
            <person name="Nagai Y."/>
            <person name="Toyoda A."/>
            <person name="Suzuki Y."/>
            <person name="Arimoto A."/>
            <person name="Ishii H."/>
            <person name="Satoh N."/>
            <person name="Nishiyama T."/>
            <person name="Hasebe M."/>
            <person name="Maruyama T."/>
            <person name="Minagawa J."/>
            <person name="Obokata J."/>
            <person name="Shigenobu S."/>
        </authorList>
    </citation>
    <scope>NUCLEOTIDE SEQUENCE [LARGE SCALE GENOMIC DNA]</scope>
</reference>
<organism evidence="1 2">
    <name type="scientific">Elysia marginata</name>
    <dbReference type="NCBI Taxonomy" id="1093978"/>
    <lineage>
        <taxon>Eukaryota</taxon>
        <taxon>Metazoa</taxon>
        <taxon>Spiralia</taxon>
        <taxon>Lophotrochozoa</taxon>
        <taxon>Mollusca</taxon>
        <taxon>Gastropoda</taxon>
        <taxon>Heterobranchia</taxon>
        <taxon>Euthyneura</taxon>
        <taxon>Panpulmonata</taxon>
        <taxon>Sacoglossa</taxon>
        <taxon>Placobranchoidea</taxon>
        <taxon>Plakobranchidae</taxon>
        <taxon>Elysia</taxon>
    </lineage>
</organism>
<comment type="caution">
    <text evidence="1">The sequence shown here is derived from an EMBL/GenBank/DDBJ whole genome shotgun (WGS) entry which is preliminary data.</text>
</comment>
<keyword evidence="1" id="KW-0401">Integrin</keyword>